<proteinExistence type="predicted"/>
<evidence type="ECO:0000313" key="3">
    <source>
        <dbReference type="Proteomes" id="UP000287651"/>
    </source>
</evidence>
<gene>
    <name evidence="2" type="ORF">B296_00047584</name>
</gene>
<dbReference type="AlphaFoldDB" id="A0A426XMM1"/>
<protein>
    <submittedName>
        <fullName evidence="2">Uncharacterized protein</fullName>
    </submittedName>
</protein>
<feature type="compositionally biased region" description="Acidic residues" evidence="1">
    <location>
        <begin position="1"/>
        <end position="15"/>
    </location>
</feature>
<feature type="region of interest" description="Disordered" evidence="1">
    <location>
        <begin position="1"/>
        <end position="25"/>
    </location>
</feature>
<evidence type="ECO:0000313" key="2">
    <source>
        <dbReference type="EMBL" id="RRT40758.1"/>
    </source>
</evidence>
<accession>A0A426XMM1</accession>
<reference evidence="2 3" key="1">
    <citation type="journal article" date="2014" name="Agronomy (Basel)">
        <title>A Draft Genome Sequence for Ensete ventricosum, the Drought-Tolerant Tree Against Hunger.</title>
        <authorList>
            <person name="Harrison J."/>
            <person name="Moore K.A."/>
            <person name="Paszkiewicz K."/>
            <person name="Jones T."/>
            <person name="Grant M."/>
            <person name="Ambacheew D."/>
            <person name="Muzemil S."/>
            <person name="Studholme D.J."/>
        </authorList>
    </citation>
    <scope>NUCLEOTIDE SEQUENCE [LARGE SCALE GENOMIC DNA]</scope>
</reference>
<dbReference type="EMBL" id="AMZH03019133">
    <property type="protein sequence ID" value="RRT40758.1"/>
    <property type="molecule type" value="Genomic_DNA"/>
</dbReference>
<organism evidence="2 3">
    <name type="scientific">Ensete ventricosum</name>
    <name type="common">Abyssinian banana</name>
    <name type="synonym">Musa ensete</name>
    <dbReference type="NCBI Taxonomy" id="4639"/>
    <lineage>
        <taxon>Eukaryota</taxon>
        <taxon>Viridiplantae</taxon>
        <taxon>Streptophyta</taxon>
        <taxon>Embryophyta</taxon>
        <taxon>Tracheophyta</taxon>
        <taxon>Spermatophyta</taxon>
        <taxon>Magnoliopsida</taxon>
        <taxon>Liliopsida</taxon>
        <taxon>Zingiberales</taxon>
        <taxon>Musaceae</taxon>
        <taxon>Ensete</taxon>
    </lineage>
</organism>
<sequence>MIEPIEESEEDDLEPKEENMKEDPQSVDCMTHNLADHANSQAMKVEESLKQQLVTILSETRSTNNFMNSKVAA</sequence>
<evidence type="ECO:0000256" key="1">
    <source>
        <dbReference type="SAM" id="MobiDB-lite"/>
    </source>
</evidence>
<dbReference type="Proteomes" id="UP000287651">
    <property type="component" value="Unassembled WGS sequence"/>
</dbReference>
<comment type="caution">
    <text evidence="2">The sequence shown here is derived from an EMBL/GenBank/DDBJ whole genome shotgun (WGS) entry which is preliminary data.</text>
</comment>
<name>A0A426XMM1_ENSVE</name>